<dbReference type="GO" id="GO:0004326">
    <property type="term" value="F:tetrahydrofolylpolyglutamate synthase activity"/>
    <property type="evidence" value="ECO:0007669"/>
    <property type="project" value="UniProtKB-EC"/>
</dbReference>
<comment type="similarity">
    <text evidence="1 10">Belongs to the folylpolyglutamate synthase family.</text>
</comment>
<protein>
    <recommendedName>
        <fullName evidence="2">tetrahydrofolate synthase</fullName>
        <ecNumber evidence="2">6.3.2.17</ecNumber>
    </recommendedName>
    <alternativeName>
        <fullName evidence="8">Tetrahydrofolylpolyglutamate synthase</fullName>
    </alternativeName>
</protein>
<evidence type="ECO:0000259" key="11">
    <source>
        <dbReference type="Pfam" id="PF02875"/>
    </source>
</evidence>
<comment type="catalytic activity">
    <reaction evidence="9">
        <text>(6S)-5,6,7,8-tetrahydrofolyl-(gamma-L-Glu)(n) + L-glutamate + ATP = (6S)-5,6,7,8-tetrahydrofolyl-(gamma-L-Glu)(n+1) + ADP + phosphate + H(+)</text>
        <dbReference type="Rhea" id="RHEA:10580"/>
        <dbReference type="Rhea" id="RHEA-COMP:14738"/>
        <dbReference type="Rhea" id="RHEA-COMP:14740"/>
        <dbReference type="ChEBI" id="CHEBI:15378"/>
        <dbReference type="ChEBI" id="CHEBI:29985"/>
        <dbReference type="ChEBI" id="CHEBI:30616"/>
        <dbReference type="ChEBI" id="CHEBI:43474"/>
        <dbReference type="ChEBI" id="CHEBI:141005"/>
        <dbReference type="ChEBI" id="CHEBI:456216"/>
        <dbReference type="EC" id="6.3.2.17"/>
    </reaction>
</comment>
<dbReference type="Proteomes" id="UP000248326">
    <property type="component" value="Unassembled WGS sequence"/>
</dbReference>
<dbReference type="InterPro" id="IPR001645">
    <property type="entry name" value="Folylpolyglutamate_synth"/>
</dbReference>
<accession>A0A318SC43</accession>
<keyword evidence="3 10" id="KW-0436">Ligase</keyword>
<feature type="domain" description="Mur ligase C-terminal" evidence="11">
    <location>
        <begin position="277"/>
        <end position="390"/>
    </location>
</feature>
<comment type="caution">
    <text evidence="13">The sequence shown here is derived from an EMBL/GenBank/DDBJ whole genome shotgun (WGS) entry which is preliminary data.</text>
</comment>
<evidence type="ECO:0000256" key="5">
    <source>
        <dbReference type="ARBA" id="ARBA00022741"/>
    </source>
</evidence>
<dbReference type="GO" id="GO:0046872">
    <property type="term" value="F:metal ion binding"/>
    <property type="evidence" value="ECO:0007669"/>
    <property type="project" value="UniProtKB-KW"/>
</dbReference>
<evidence type="ECO:0000256" key="10">
    <source>
        <dbReference type="PIRNR" id="PIRNR001563"/>
    </source>
</evidence>
<evidence type="ECO:0000256" key="2">
    <source>
        <dbReference type="ARBA" id="ARBA00013025"/>
    </source>
</evidence>
<dbReference type="PANTHER" id="PTHR11136:SF0">
    <property type="entry name" value="DIHYDROFOLATE SYNTHETASE-RELATED"/>
    <property type="match status" value="1"/>
</dbReference>
<keyword evidence="4" id="KW-0479">Metal-binding</keyword>
<dbReference type="GO" id="GO:0005737">
    <property type="term" value="C:cytoplasm"/>
    <property type="evidence" value="ECO:0007669"/>
    <property type="project" value="TreeGrafter"/>
</dbReference>
<keyword evidence="14" id="KW-1185">Reference proteome</keyword>
<evidence type="ECO:0000256" key="8">
    <source>
        <dbReference type="ARBA" id="ARBA00030592"/>
    </source>
</evidence>
<dbReference type="InterPro" id="IPR036565">
    <property type="entry name" value="Mur-like_cat_sf"/>
</dbReference>
<evidence type="ECO:0000313" key="14">
    <source>
        <dbReference type="Proteomes" id="UP000248326"/>
    </source>
</evidence>
<dbReference type="AlphaFoldDB" id="A0A318SC43"/>
<evidence type="ECO:0000256" key="6">
    <source>
        <dbReference type="ARBA" id="ARBA00022840"/>
    </source>
</evidence>
<dbReference type="PANTHER" id="PTHR11136">
    <property type="entry name" value="FOLYLPOLYGLUTAMATE SYNTHASE-RELATED"/>
    <property type="match status" value="1"/>
</dbReference>
<evidence type="ECO:0000256" key="9">
    <source>
        <dbReference type="ARBA" id="ARBA00047493"/>
    </source>
</evidence>
<dbReference type="Gene3D" id="3.90.190.20">
    <property type="entry name" value="Mur ligase, C-terminal domain"/>
    <property type="match status" value="1"/>
</dbReference>
<dbReference type="OrthoDB" id="9809356at2"/>
<organism evidence="13 14">
    <name type="scientific">Deinococcus yavapaiensis KR-236</name>
    <dbReference type="NCBI Taxonomy" id="694435"/>
    <lineage>
        <taxon>Bacteria</taxon>
        <taxon>Thermotogati</taxon>
        <taxon>Deinococcota</taxon>
        <taxon>Deinococci</taxon>
        <taxon>Deinococcales</taxon>
        <taxon>Deinococcaceae</taxon>
        <taxon>Deinococcus</taxon>
    </lineage>
</organism>
<dbReference type="InterPro" id="IPR018109">
    <property type="entry name" value="Folylpolyglutamate_synth_CS"/>
</dbReference>
<keyword evidence="7" id="KW-0460">Magnesium</keyword>
<proteinExistence type="inferred from homology"/>
<dbReference type="Gene3D" id="3.40.1190.10">
    <property type="entry name" value="Mur-like, catalytic domain"/>
    <property type="match status" value="1"/>
</dbReference>
<dbReference type="InterPro" id="IPR013221">
    <property type="entry name" value="Mur_ligase_cen"/>
</dbReference>
<dbReference type="NCBIfam" id="TIGR01499">
    <property type="entry name" value="folC"/>
    <property type="match status" value="1"/>
</dbReference>
<dbReference type="RefSeq" id="WP_110888835.1">
    <property type="nucleotide sequence ID" value="NZ_QJSX01000027.1"/>
</dbReference>
<evidence type="ECO:0000256" key="7">
    <source>
        <dbReference type="ARBA" id="ARBA00022842"/>
    </source>
</evidence>
<dbReference type="GO" id="GO:0005524">
    <property type="term" value="F:ATP binding"/>
    <property type="evidence" value="ECO:0007669"/>
    <property type="project" value="UniProtKB-KW"/>
</dbReference>
<evidence type="ECO:0000256" key="3">
    <source>
        <dbReference type="ARBA" id="ARBA00022598"/>
    </source>
</evidence>
<dbReference type="Pfam" id="PF02875">
    <property type="entry name" value="Mur_ligase_C"/>
    <property type="match status" value="1"/>
</dbReference>
<dbReference type="InterPro" id="IPR004101">
    <property type="entry name" value="Mur_ligase_C"/>
</dbReference>
<dbReference type="PIRSF" id="PIRSF001563">
    <property type="entry name" value="Folylpolyglu_synth"/>
    <property type="match status" value="1"/>
</dbReference>
<evidence type="ECO:0000313" key="13">
    <source>
        <dbReference type="EMBL" id="PYE48671.1"/>
    </source>
</evidence>
<reference evidence="13 14" key="1">
    <citation type="submission" date="2018-06" db="EMBL/GenBank/DDBJ databases">
        <title>Genomic Encyclopedia of Type Strains, Phase IV (KMG-IV): sequencing the most valuable type-strain genomes for metagenomic binning, comparative biology and taxonomic classification.</title>
        <authorList>
            <person name="Goeker M."/>
        </authorList>
    </citation>
    <scope>NUCLEOTIDE SEQUENCE [LARGE SCALE GENOMIC DNA]</scope>
    <source>
        <strain evidence="13 14">DSM 18048</strain>
    </source>
</reference>
<dbReference type="EMBL" id="QJSX01000027">
    <property type="protein sequence ID" value="PYE48671.1"/>
    <property type="molecule type" value="Genomic_DNA"/>
</dbReference>
<keyword evidence="5 10" id="KW-0547">Nucleotide-binding</keyword>
<dbReference type="SUPFAM" id="SSF53244">
    <property type="entry name" value="MurD-like peptide ligases, peptide-binding domain"/>
    <property type="match status" value="1"/>
</dbReference>
<feature type="domain" description="Mur ligase central" evidence="12">
    <location>
        <begin position="41"/>
        <end position="255"/>
    </location>
</feature>
<dbReference type="Pfam" id="PF08245">
    <property type="entry name" value="Mur_ligase_M"/>
    <property type="match status" value="1"/>
</dbReference>
<dbReference type="InterPro" id="IPR036615">
    <property type="entry name" value="Mur_ligase_C_dom_sf"/>
</dbReference>
<dbReference type="EC" id="6.3.2.17" evidence="2"/>
<name>A0A318SC43_9DEIO</name>
<dbReference type="GO" id="GO:0008841">
    <property type="term" value="F:dihydrofolate synthase activity"/>
    <property type="evidence" value="ECO:0007669"/>
    <property type="project" value="TreeGrafter"/>
</dbReference>
<dbReference type="PROSITE" id="PS01011">
    <property type="entry name" value="FOLYLPOLYGLU_SYNT_1"/>
    <property type="match status" value="1"/>
</dbReference>
<evidence type="ECO:0000259" key="12">
    <source>
        <dbReference type="Pfam" id="PF08245"/>
    </source>
</evidence>
<evidence type="ECO:0000256" key="1">
    <source>
        <dbReference type="ARBA" id="ARBA00008276"/>
    </source>
</evidence>
<sequence>MSHVDWLFSRQRFGVTPGLGRVGALLDALGLRRPPFDVILVGGTNGKGSTSATLASILTASGRRTGLFTSPHLTRFSERFVVNGTELPELVVDAALGEVRPLAEQVGATFFEIVTALGVKLFADARVDVAVMEVGLGGRLDATNALDPLASVVTNVGLDHVEVLGSSVEEIAREKRGILRPHRLAVTAVTGRPLALLEEMRADLWALGREATLETRFLGWEGWDVRLRDSSGELAFETPLLGLHGASNAALAALLARRLGVVDTAIVAGARATRWSGRMERLPWRRGHMLLDGAHNADGVRALVSALRRLGVERVPVVFGVARDKDIRELARALQEIASEVIVTRALLSPRSADPEELARLFSVPVKVASTPAEALARLPDVPDGLAVVAGSLYLLGEVRPLVLGESGEARERWQ</sequence>
<gene>
    <name evidence="13" type="ORF">DES52_1275</name>
</gene>
<evidence type="ECO:0000256" key="4">
    <source>
        <dbReference type="ARBA" id="ARBA00022723"/>
    </source>
</evidence>
<keyword evidence="6 10" id="KW-0067">ATP-binding</keyword>
<dbReference type="SUPFAM" id="SSF53623">
    <property type="entry name" value="MurD-like peptide ligases, catalytic domain"/>
    <property type="match status" value="1"/>
</dbReference>